<proteinExistence type="predicted"/>
<feature type="domain" description="PiggyBac transposable element-derived protein" evidence="1">
    <location>
        <begin position="73"/>
        <end position="144"/>
    </location>
</feature>
<organism evidence="2 3">
    <name type="scientific">Periplaneta americana</name>
    <name type="common">American cockroach</name>
    <name type="synonym">Blatta americana</name>
    <dbReference type="NCBI Taxonomy" id="6978"/>
    <lineage>
        <taxon>Eukaryota</taxon>
        <taxon>Metazoa</taxon>
        <taxon>Ecdysozoa</taxon>
        <taxon>Arthropoda</taxon>
        <taxon>Hexapoda</taxon>
        <taxon>Insecta</taxon>
        <taxon>Pterygota</taxon>
        <taxon>Neoptera</taxon>
        <taxon>Polyneoptera</taxon>
        <taxon>Dictyoptera</taxon>
        <taxon>Blattodea</taxon>
        <taxon>Blattoidea</taxon>
        <taxon>Blattidae</taxon>
        <taxon>Blattinae</taxon>
        <taxon>Periplaneta</taxon>
    </lineage>
</organism>
<dbReference type="Pfam" id="PF13843">
    <property type="entry name" value="DDE_Tnp_1_7"/>
    <property type="match status" value="1"/>
</dbReference>
<evidence type="ECO:0000259" key="1">
    <source>
        <dbReference type="Pfam" id="PF13843"/>
    </source>
</evidence>
<reference evidence="2 3" key="1">
    <citation type="journal article" date="2022" name="Allergy">
        <title>Genome assembly and annotation of Periplaneta americana reveal a comprehensive cockroach allergen profile.</title>
        <authorList>
            <person name="Wang L."/>
            <person name="Xiong Q."/>
            <person name="Saelim N."/>
            <person name="Wang L."/>
            <person name="Nong W."/>
            <person name="Wan A.T."/>
            <person name="Shi M."/>
            <person name="Liu X."/>
            <person name="Cao Q."/>
            <person name="Hui J.H.L."/>
            <person name="Sookrung N."/>
            <person name="Leung T.F."/>
            <person name="Tungtrongchitr A."/>
            <person name="Tsui S.K.W."/>
        </authorList>
    </citation>
    <scope>NUCLEOTIDE SEQUENCE [LARGE SCALE GENOMIC DNA]</scope>
    <source>
        <strain evidence="2">PWHHKU_190912</strain>
    </source>
</reference>
<accession>A0ABQ8SUJ0</accession>
<dbReference type="InterPro" id="IPR029526">
    <property type="entry name" value="PGBD"/>
</dbReference>
<evidence type="ECO:0000313" key="3">
    <source>
        <dbReference type="Proteomes" id="UP001148838"/>
    </source>
</evidence>
<dbReference type="EMBL" id="JAJSOF020000019">
    <property type="protein sequence ID" value="KAJ4437861.1"/>
    <property type="molecule type" value="Genomic_DNA"/>
</dbReference>
<comment type="caution">
    <text evidence="2">The sequence shown here is derived from an EMBL/GenBank/DDBJ whole genome shotgun (WGS) entry which is preliminary data.</text>
</comment>
<gene>
    <name evidence="2" type="ORF">ANN_13800</name>
</gene>
<evidence type="ECO:0000313" key="2">
    <source>
        <dbReference type="EMBL" id="KAJ4437861.1"/>
    </source>
</evidence>
<keyword evidence="3" id="KW-1185">Reference proteome</keyword>
<name>A0ABQ8SUJ0_PERAM</name>
<protein>
    <recommendedName>
        <fullName evidence="1">PiggyBac transposable element-derived protein domain-containing protein</fullName>
    </recommendedName>
</protein>
<sequence>MMNVVKSTKTDGDRINECNFDNTGRSGSCEKVLQELSGKNPNGNVKYEEYFGKCAAPMVSMLDELPEELKPLPFRIYFDNLFTGVKLFVRLKNRGYGAIGTIRENRILKDCSLTSSKEMKTKTKKVNISNEGNCIVRKVNTREALIHRLLDAAYRIKTAASNSPERRAQFTPERNGALKQKEVPLKMCGNIDPDI</sequence>
<dbReference type="Proteomes" id="UP001148838">
    <property type="component" value="Unassembled WGS sequence"/>
</dbReference>